<dbReference type="AlphaFoldDB" id="A0A1H2R8B5"/>
<dbReference type="EMBL" id="FNOK01000001">
    <property type="protein sequence ID" value="SDW14919.1"/>
    <property type="molecule type" value="Genomic_DNA"/>
</dbReference>
<accession>A0A1H2R8B5</accession>
<dbReference type="OrthoDB" id="3212043at2"/>
<protein>
    <submittedName>
        <fullName evidence="1">Uncharacterized protein</fullName>
    </submittedName>
</protein>
<name>A0A1H2R8B5_9PSEU</name>
<sequence>MTAAEKDTEQTAAPSPKAIAAAKAFVAAHGGSARAVVENLGQAGARIVLVGEDGLLGDVMVPDVAAGEALVEAVDGLSPHEWDGETVAALKIGPAHRRKMAGPRAR</sequence>
<organism evidence="1 2">
    <name type="scientific">Saccharopolyspora shandongensis</name>
    <dbReference type="NCBI Taxonomy" id="418495"/>
    <lineage>
        <taxon>Bacteria</taxon>
        <taxon>Bacillati</taxon>
        <taxon>Actinomycetota</taxon>
        <taxon>Actinomycetes</taxon>
        <taxon>Pseudonocardiales</taxon>
        <taxon>Pseudonocardiaceae</taxon>
        <taxon>Saccharopolyspora</taxon>
    </lineage>
</organism>
<evidence type="ECO:0000313" key="1">
    <source>
        <dbReference type="EMBL" id="SDW14919.1"/>
    </source>
</evidence>
<dbReference type="Proteomes" id="UP000199529">
    <property type="component" value="Unassembled WGS sequence"/>
</dbReference>
<dbReference type="RefSeq" id="WP_093260383.1">
    <property type="nucleotide sequence ID" value="NZ_FNOK01000001.1"/>
</dbReference>
<evidence type="ECO:0000313" key="2">
    <source>
        <dbReference type="Proteomes" id="UP000199529"/>
    </source>
</evidence>
<keyword evidence="2" id="KW-1185">Reference proteome</keyword>
<gene>
    <name evidence="1" type="ORF">SAMN05216215_1001298</name>
</gene>
<dbReference type="STRING" id="418495.SAMN05216215_1001298"/>
<reference evidence="2" key="1">
    <citation type="submission" date="2016-10" db="EMBL/GenBank/DDBJ databases">
        <authorList>
            <person name="Varghese N."/>
            <person name="Submissions S."/>
        </authorList>
    </citation>
    <scope>NUCLEOTIDE SEQUENCE [LARGE SCALE GENOMIC DNA]</scope>
    <source>
        <strain evidence="2">CGMCC 4.3530</strain>
    </source>
</reference>
<proteinExistence type="predicted"/>